<gene>
    <name evidence="1" type="ORF">DPMN_193371</name>
</gene>
<accession>A0A9D3Y723</accession>
<sequence length="71" mass="7404">MSTSSQALILKKGVLMEDEVRPTSSGQRSGSQCSVPTVVSGVRWAGLVPQRTLIKLTAGPFPVDVGPTPPV</sequence>
<name>A0A9D3Y723_DREPO</name>
<evidence type="ECO:0000313" key="1">
    <source>
        <dbReference type="EMBL" id="KAH3693034.1"/>
    </source>
</evidence>
<reference evidence="1" key="2">
    <citation type="submission" date="2020-11" db="EMBL/GenBank/DDBJ databases">
        <authorList>
            <person name="McCartney M.A."/>
            <person name="Auch B."/>
            <person name="Kono T."/>
            <person name="Mallez S."/>
            <person name="Becker A."/>
            <person name="Gohl D.M."/>
            <person name="Silverstein K.A.T."/>
            <person name="Koren S."/>
            <person name="Bechman K.B."/>
            <person name="Herman A."/>
            <person name="Abrahante J.E."/>
            <person name="Garbe J."/>
        </authorList>
    </citation>
    <scope>NUCLEOTIDE SEQUENCE</scope>
    <source>
        <strain evidence="1">Duluth1</strain>
        <tissue evidence="1">Whole animal</tissue>
    </source>
</reference>
<keyword evidence="2" id="KW-1185">Reference proteome</keyword>
<evidence type="ECO:0000313" key="2">
    <source>
        <dbReference type="Proteomes" id="UP000828390"/>
    </source>
</evidence>
<protein>
    <submittedName>
        <fullName evidence="1">Uncharacterized protein</fullName>
    </submittedName>
</protein>
<proteinExistence type="predicted"/>
<dbReference type="AlphaFoldDB" id="A0A9D3Y723"/>
<dbReference type="EMBL" id="JAIWYP010000018">
    <property type="protein sequence ID" value="KAH3693034.1"/>
    <property type="molecule type" value="Genomic_DNA"/>
</dbReference>
<dbReference type="Proteomes" id="UP000828390">
    <property type="component" value="Unassembled WGS sequence"/>
</dbReference>
<comment type="caution">
    <text evidence="1">The sequence shown here is derived from an EMBL/GenBank/DDBJ whole genome shotgun (WGS) entry which is preliminary data.</text>
</comment>
<organism evidence="1 2">
    <name type="scientific">Dreissena polymorpha</name>
    <name type="common">Zebra mussel</name>
    <name type="synonym">Mytilus polymorpha</name>
    <dbReference type="NCBI Taxonomy" id="45954"/>
    <lineage>
        <taxon>Eukaryota</taxon>
        <taxon>Metazoa</taxon>
        <taxon>Spiralia</taxon>
        <taxon>Lophotrochozoa</taxon>
        <taxon>Mollusca</taxon>
        <taxon>Bivalvia</taxon>
        <taxon>Autobranchia</taxon>
        <taxon>Heteroconchia</taxon>
        <taxon>Euheterodonta</taxon>
        <taxon>Imparidentia</taxon>
        <taxon>Neoheterodontei</taxon>
        <taxon>Myida</taxon>
        <taxon>Dreissenoidea</taxon>
        <taxon>Dreissenidae</taxon>
        <taxon>Dreissena</taxon>
    </lineage>
</organism>
<reference evidence="1" key="1">
    <citation type="journal article" date="2019" name="bioRxiv">
        <title>The Genome of the Zebra Mussel, Dreissena polymorpha: A Resource for Invasive Species Research.</title>
        <authorList>
            <person name="McCartney M.A."/>
            <person name="Auch B."/>
            <person name="Kono T."/>
            <person name="Mallez S."/>
            <person name="Zhang Y."/>
            <person name="Obille A."/>
            <person name="Becker A."/>
            <person name="Abrahante J.E."/>
            <person name="Garbe J."/>
            <person name="Badalamenti J.P."/>
            <person name="Herman A."/>
            <person name="Mangelson H."/>
            <person name="Liachko I."/>
            <person name="Sullivan S."/>
            <person name="Sone E.D."/>
            <person name="Koren S."/>
            <person name="Silverstein K.A.T."/>
            <person name="Beckman K.B."/>
            <person name="Gohl D.M."/>
        </authorList>
    </citation>
    <scope>NUCLEOTIDE SEQUENCE</scope>
    <source>
        <strain evidence="1">Duluth1</strain>
        <tissue evidence="1">Whole animal</tissue>
    </source>
</reference>